<organism evidence="1 2">
    <name type="scientific">Caulobacter hibisci</name>
    <dbReference type="NCBI Taxonomy" id="2035993"/>
    <lineage>
        <taxon>Bacteria</taxon>
        <taxon>Pseudomonadati</taxon>
        <taxon>Pseudomonadota</taxon>
        <taxon>Alphaproteobacteria</taxon>
        <taxon>Caulobacterales</taxon>
        <taxon>Caulobacteraceae</taxon>
        <taxon>Caulobacter</taxon>
    </lineage>
</organism>
<name>A0ABS0SWN1_9CAUL</name>
<evidence type="ECO:0000313" key="1">
    <source>
        <dbReference type="EMBL" id="MBI1684011.1"/>
    </source>
</evidence>
<dbReference type="EMBL" id="JADWOX010000005">
    <property type="protein sequence ID" value="MBI1684011.1"/>
    <property type="molecule type" value="Genomic_DNA"/>
</dbReference>
<evidence type="ECO:0000313" key="2">
    <source>
        <dbReference type="Proteomes" id="UP000639859"/>
    </source>
</evidence>
<evidence type="ECO:0008006" key="3">
    <source>
        <dbReference type="Google" id="ProtNLM"/>
    </source>
</evidence>
<gene>
    <name evidence="1" type="ORF">I4Q42_10050</name>
</gene>
<comment type="caution">
    <text evidence="1">The sequence shown here is derived from an EMBL/GenBank/DDBJ whole genome shotgun (WGS) entry which is preliminary data.</text>
</comment>
<dbReference type="Proteomes" id="UP000639859">
    <property type="component" value="Unassembled WGS sequence"/>
</dbReference>
<keyword evidence="2" id="KW-1185">Reference proteome</keyword>
<proteinExistence type="predicted"/>
<sequence length="49" mass="5105">MRLTLSLAVLLVMTGCTTITYNCNVPGSCPGVQKAGLSATLINKPEARP</sequence>
<dbReference type="RefSeq" id="WP_198575922.1">
    <property type="nucleotide sequence ID" value="NZ_JADWOX010000005.1"/>
</dbReference>
<dbReference type="PROSITE" id="PS51257">
    <property type="entry name" value="PROKAR_LIPOPROTEIN"/>
    <property type="match status" value="1"/>
</dbReference>
<reference evidence="1 2" key="1">
    <citation type="submission" date="2020-11" db="EMBL/GenBank/DDBJ databases">
        <title>genome sequence of strain KACC 18849.</title>
        <authorList>
            <person name="Gao J."/>
            <person name="Zhang X."/>
        </authorList>
    </citation>
    <scope>NUCLEOTIDE SEQUENCE [LARGE SCALE GENOMIC DNA]</scope>
    <source>
        <strain evidence="1 2">KACC 18849</strain>
    </source>
</reference>
<protein>
    <recommendedName>
        <fullName evidence="3">Lipoprotein</fullName>
    </recommendedName>
</protein>
<accession>A0ABS0SWN1</accession>